<gene>
    <name evidence="1" type="ORF">GPUH_LOCUS24278</name>
</gene>
<dbReference type="WBParaSite" id="GPUH_0002430901-mRNA-1">
    <property type="protein sequence ID" value="GPUH_0002430901-mRNA-1"/>
    <property type="gene ID" value="GPUH_0002430901"/>
</dbReference>
<organism evidence="3">
    <name type="scientific">Gongylonema pulchrum</name>
    <dbReference type="NCBI Taxonomy" id="637853"/>
    <lineage>
        <taxon>Eukaryota</taxon>
        <taxon>Metazoa</taxon>
        <taxon>Ecdysozoa</taxon>
        <taxon>Nematoda</taxon>
        <taxon>Chromadorea</taxon>
        <taxon>Rhabditida</taxon>
        <taxon>Spirurina</taxon>
        <taxon>Spiruromorpha</taxon>
        <taxon>Spiruroidea</taxon>
        <taxon>Gongylonematidae</taxon>
        <taxon>Gongylonema</taxon>
    </lineage>
</organism>
<dbReference type="Proteomes" id="UP000271098">
    <property type="component" value="Unassembled WGS sequence"/>
</dbReference>
<name>A0A183ETI8_9BILA</name>
<keyword evidence="2" id="KW-1185">Reference proteome</keyword>
<sequence>MDWIRLTASRSTAARVKSGIDHVELSKHASVNDCWTLLGDQYEVQSHWEPVTKKQVQAKTLISKQLK</sequence>
<dbReference type="AlphaFoldDB" id="A0A183ETI8"/>
<proteinExistence type="predicted"/>
<accession>A0A183ETI8</accession>
<protein>
    <submittedName>
        <fullName evidence="3">Transposase</fullName>
    </submittedName>
</protein>
<reference evidence="3" key="1">
    <citation type="submission" date="2016-06" db="UniProtKB">
        <authorList>
            <consortium name="WormBaseParasite"/>
        </authorList>
    </citation>
    <scope>IDENTIFICATION</scope>
</reference>
<dbReference type="OrthoDB" id="432299at2759"/>
<evidence type="ECO:0000313" key="3">
    <source>
        <dbReference type="WBParaSite" id="GPUH_0002430901-mRNA-1"/>
    </source>
</evidence>
<evidence type="ECO:0000313" key="2">
    <source>
        <dbReference type="Proteomes" id="UP000271098"/>
    </source>
</evidence>
<reference evidence="1 2" key="2">
    <citation type="submission" date="2018-11" db="EMBL/GenBank/DDBJ databases">
        <authorList>
            <consortium name="Pathogen Informatics"/>
        </authorList>
    </citation>
    <scope>NUCLEOTIDE SEQUENCE [LARGE SCALE GENOMIC DNA]</scope>
</reference>
<evidence type="ECO:0000313" key="1">
    <source>
        <dbReference type="EMBL" id="VDN42631.1"/>
    </source>
</evidence>
<dbReference type="EMBL" id="UYRT01100617">
    <property type="protein sequence ID" value="VDN42631.1"/>
    <property type="molecule type" value="Genomic_DNA"/>
</dbReference>